<evidence type="ECO:0000313" key="2">
    <source>
        <dbReference type="EMBL" id="MBI1627010.1"/>
    </source>
</evidence>
<proteinExistence type="predicted"/>
<reference evidence="2" key="1">
    <citation type="submission" date="2020-12" db="EMBL/GenBank/DDBJ databases">
        <title>Comamonas sp. nov., isolated from stream water.</title>
        <authorList>
            <person name="Park K.-H."/>
        </authorList>
    </citation>
    <scope>NUCLEOTIDE SEQUENCE</scope>
    <source>
        <strain evidence="2">EJ-4</strain>
    </source>
</reference>
<evidence type="ECO:0000313" key="3">
    <source>
        <dbReference type="Proteomes" id="UP000530032"/>
    </source>
</evidence>
<dbReference type="RefSeq" id="WP_198462352.1">
    <property type="nucleotide sequence ID" value="NZ_JABBCQ020000033.1"/>
</dbReference>
<dbReference type="EMBL" id="JABBCQ020000033">
    <property type="protein sequence ID" value="MBI1627010.1"/>
    <property type="molecule type" value="Genomic_DNA"/>
</dbReference>
<name>A0A843BCM0_9BURK</name>
<organism evidence="2 3">
    <name type="scientific">Comamonas suwonensis</name>
    <dbReference type="NCBI Taxonomy" id="2606214"/>
    <lineage>
        <taxon>Bacteria</taxon>
        <taxon>Pseudomonadati</taxon>
        <taxon>Pseudomonadota</taxon>
        <taxon>Betaproteobacteria</taxon>
        <taxon>Burkholderiales</taxon>
        <taxon>Comamonadaceae</taxon>
        <taxon>Comamonas</taxon>
    </lineage>
</organism>
<keyword evidence="1" id="KW-1133">Transmembrane helix</keyword>
<feature type="transmembrane region" description="Helical" evidence="1">
    <location>
        <begin position="267"/>
        <end position="289"/>
    </location>
</feature>
<gene>
    <name evidence="2" type="ORF">HF327_021295</name>
</gene>
<accession>A0A843BCM0</accession>
<evidence type="ECO:0000256" key="1">
    <source>
        <dbReference type="SAM" id="Phobius"/>
    </source>
</evidence>
<comment type="caution">
    <text evidence="2">The sequence shown here is derived from an EMBL/GenBank/DDBJ whole genome shotgun (WGS) entry which is preliminary data.</text>
</comment>
<dbReference type="Proteomes" id="UP000530032">
    <property type="component" value="Unassembled WGS sequence"/>
</dbReference>
<keyword evidence="1" id="KW-0472">Membrane</keyword>
<keyword evidence="3" id="KW-1185">Reference proteome</keyword>
<protein>
    <submittedName>
        <fullName evidence="2">Uncharacterized protein</fullName>
    </submittedName>
</protein>
<keyword evidence="1" id="KW-0812">Transmembrane</keyword>
<dbReference type="AlphaFoldDB" id="A0A843BCM0"/>
<sequence>MSAFAEHVFRIASSGWMHCHDQEAHESPSWPRLTETALVVLDLDDVFTDVWRFEGKSEYATALIEKRVRTQGLVEGAAHIVMHRLLKVPGGFQAYFSAVSLDLWQQCAQWAKDQPDHCLVMASGGLLCHGVNLGQARVLLSQRRLMCFAQTEEGMVFSSTQALGSGAAAMGNAAQVVTANQSAVLGRLGADAVEFGALWSSKQVDQEICLAALQSVLGGEPSVMPTTQLTLGSESVQSVMPTLARDAASRHALNPLSERVAWRAERWVMAMTALTAVVGIALGALGIFASQQADAQHEEGQNQRAQLAVMQERIQAVSNVEAPAKLLPVTEFARTLDEGLRYDPIAFLGQIKGTSGRDIRIQRVRMETSSTNRTRSFRVDGVVAPGASASINRWVTQMSASGWTLKALDPTDVMPGAFSYELVAKAAASGNVKP</sequence>